<sequence>MTDSTPTREQAIQIWQAGVDAVASDRLVRNAVRVEGQTLRVLDERFEPGDWDRLVVVGAGKAGAGMASGVAEAVADSDWAKKLTGWVNVPADCVRPVPGFTLHAGRPAGVNEPRPEGVEGTRRILELVRGCGPRDLCLVLLSGGGSALLVAPTGGVTLADKLAVTKLLASRGADITELNTVRKRLSAVKGGGLARTSGARRTICLAISDVIGDPLDVIASGPTVADESEGPAALNVLQNYCSNRTELPPAVWAAVERGSHTGGVPDSVRTEVIGSNAVAGAAALAMAAKLGFVQMSDGSAVAGVAREEGARLIELARANADTVVDLPLCIASGGEPTVALSDAPGKGGRNQELALAALDAVWDAPDGLNGAVILSGGTDGEDGPTDAAGAVADDAVIARGKALGLHPRPYLDRNDAYPFFEATGGLLKTGPTHTNVMDLRIVLVPAGG</sequence>
<name>A0ABX1VHM7_9PLAN</name>
<dbReference type="PANTHER" id="PTHR12227">
    <property type="entry name" value="GLYCERATE KINASE"/>
    <property type="match status" value="1"/>
</dbReference>
<evidence type="ECO:0000259" key="1">
    <source>
        <dbReference type="Pfam" id="PF05161"/>
    </source>
</evidence>
<dbReference type="Gene3D" id="3.40.50.10180">
    <property type="entry name" value="Glycerate kinase, MOFRL-like N-terminal domain"/>
    <property type="match status" value="1"/>
</dbReference>
<gene>
    <name evidence="3" type="ORF">LzC2_28380</name>
</gene>
<dbReference type="InterPro" id="IPR039760">
    <property type="entry name" value="MOFRL_protein"/>
</dbReference>
<dbReference type="Gene3D" id="3.40.1480.10">
    <property type="entry name" value="MOFRL domain"/>
    <property type="match status" value="1"/>
</dbReference>
<evidence type="ECO:0000313" key="4">
    <source>
        <dbReference type="Proteomes" id="UP000609651"/>
    </source>
</evidence>
<dbReference type="InterPro" id="IPR007835">
    <property type="entry name" value="MOFRL"/>
</dbReference>
<dbReference type="Pfam" id="PF13660">
    <property type="entry name" value="DUF4147"/>
    <property type="match status" value="1"/>
</dbReference>
<dbReference type="InterPro" id="IPR025286">
    <property type="entry name" value="MOFRL_assoc_dom"/>
</dbReference>
<dbReference type="EC" id="2.7.1.165" evidence="3"/>
<dbReference type="RefSeq" id="WP_171188054.1">
    <property type="nucleotide sequence ID" value="NZ_WTPX01000096.1"/>
</dbReference>
<comment type="caution">
    <text evidence="3">The sequence shown here is derived from an EMBL/GenBank/DDBJ whole genome shotgun (WGS) entry which is preliminary data.</text>
</comment>
<dbReference type="Proteomes" id="UP000609651">
    <property type="component" value="Unassembled WGS sequence"/>
</dbReference>
<evidence type="ECO:0000259" key="2">
    <source>
        <dbReference type="Pfam" id="PF13660"/>
    </source>
</evidence>
<dbReference type="GO" id="GO:0043798">
    <property type="term" value="F:glycerate 2-kinase activity"/>
    <property type="evidence" value="ECO:0007669"/>
    <property type="project" value="UniProtKB-EC"/>
</dbReference>
<evidence type="ECO:0000313" key="3">
    <source>
        <dbReference type="EMBL" id="NNJ26747.1"/>
    </source>
</evidence>
<dbReference type="InterPro" id="IPR038614">
    <property type="entry name" value="GK_N_sf"/>
</dbReference>
<protein>
    <submittedName>
        <fullName evidence="3">D-glycerate 2-kinase</fullName>
        <ecNumber evidence="3">2.7.1.165</ecNumber>
    </submittedName>
</protein>
<feature type="domain" description="MOFRL" evidence="1">
    <location>
        <begin position="329"/>
        <end position="438"/>
    </location>
</feature>
<accession>A0ABX1VHM7</accession>
<organism evidence="3 4">
    <name type="scientific">Alienimonas chondri</name>
    <dbReference type="NCBI Taxonomy" id="2681879"/>
    <lineage>
        <taxon>Bacteria</taxon>
        <taxon>Pseudomonadati</taxon>
        <taxon>Planctomycetota</taxon>
        <taxon>Planctomycetia</taxon>
        <taxon>Planctomycetales</taxon>
        <taxon>Planctomycetaceae</taxon>
        <taxon>Alienimonas</taxon>
    </lineage>
</organism>
<keyword evidence="3" id="KW-0808">Transferase</keyword>
<reference evidence="3 4" key="1">
    <citation type="journal article" date="2020" name="Syst. Appl. Microbiol.">
        <title>Alienimonas chondri sp. nov., a novel planctomycete isolated from the biofilm of the red alga Chondrus crispus.</title>
        <authorList>
            <person name="Vitorino I."/>
            <person name="Albuquerque L."/>
            <person name="Wiegand S."/>
            <person name="Kallscheuer N."/>
            <person name="da Costa M.S."/>
            <person name="Lobo-da-Cunha A."/>
            <person name="Jogler C."/>
            <person name="Lage O.M."/>
        </authorList>
    </citation>
    <scope>NUCLEOTIDE SEQUENCE [LARGE SCALE GENOMIC DNA]</scope>
    <source>
        <strain evidence="3 4">LzC2</strain>
    </source>
</reference>
<feature type="domain" description="MOFRL-associated" evidence="2">
    <location>
        <begin position="11"/>
        <end position="254"/>
    </location>
</feature>
<dbReference type="EMBL" id="WTPX01000096">
    <property type="protein sequence ID" value="NNJ26747.1"/>
    <property type="molecule type" value="Genomic_DNA"/>
</dbReference>
<dbReference type="SUPFAM" id="SSF82544">
    <property type="entry name" value="GckA/TtuD-like"/>
    <property type="match status" value="1"/>
</dbReference>
<keyword evidence="4" id="KW-1185">Reference proteome</keyword>
<dbReference type="PANTHER" id="PTHR12227:SF0">
    <property type="entry name" value="GLYCERATE KINASE"/>
    <property type="match status" value="1"/>
</dbReference>
<dbReference type="InterPro" id="IPR037035">
    <property type="entry name" value="GK-like_C_sf"/>
</dbReference>
<proteinExistence type="predicted"/>
<dbReference type="Pfam" id="PF05161">
    <property type="entry name" value="MOFRL"/>
    <property type="match status" value="1"/>
</dbReference>